<proteinExistence type="predicted"/>
<dbReference type="AlphaFoldDB" id="A0A9N9BCM6"/>
<dbReference type="EMBL" id="CAJVQA010002936">
    <property type="protein sequence ID" value="CAG8561099.1"/>
    <property type="molecule type" value="Genomic_DNA"/>
</dbReference>
<keyword evidence="2" id="KW-1185">Reference proteome</keyword>
<dbReference type="Proteomes" id="UP000789759">
    <property type="component" value="Unassembled WGS sequence"/>
</dbReference>
<evidence type="ECO:0000313" key="2">
    <source>
        <dbReference type="Proteomes" id="UP000789759"/>
    </source>
</evidence>
<accession>A0A9N9BCM6</accession>
<gene>
    <name evidence="1" type="ORF">CPELLU_LOCUS5203</name>
</gene>
<sequence length="63" mass="6549">MIPLKQKGPGDANDDSSAMKVGVISQKCGLLYFEVIIINGGNNGIIGIGFCGNIVNRSEIPGN</sequence>
<dbReference type="InterPro" id="IPR043136">
    <property type="entry name" value="B30.2/SPRY_sf"/>
</dbReference>
<reference evidence="1" key="1">
    <citation type="submission" date="2021-06" db="EMBL/GenBank/DDBJ databases">
        <authorList>
            <person name="Kallberg Y."/>
            <person name="Tangrot J."/>
            <person name="Rosling A."/>
        </authorList>
    </citation>
    <scope>NUCLEOTIDE SEQUENCE</scope>
    <source>
        <strain evidence="1">FL966</strain>
    </source>
</reference>
<name>A0A9N9BCM6_9GLOM</name>
<protein>
    <submittedName>
        <fullName evidence="1">2486_t:CDS:1</fullName>
    </submittedName>
</protein>
<comment type="caution">
    <text evidence="1">The sequence shown here is derived from an EMBL/GenBank/DDBJ whole genome shotgun (WGS) entry which is preliminary data.</text>
</comment>
<dbReference type="Gene3D" id="2.60.120.920">
    <property type="match status" value="1"/>
</dbReference>
<evidence type="ECO:0000313" key="1">
    <source>
        <dbReference type="EMBL" id="CAG8561099.1"/>
    </source>
</evidence>
<organism evidence="1 2">
    <name type="scientific">Cetraspora pellucida</name>
    <dbReference type="NCBI Taxonomy" id="1433469"/>
    <lineage>
        <taxon>Eukaryota</taxon>
        <taxon>Fungi</taxon>
        <taxon>Fungi incertae sedis</taxon>
        <taxon>Mucoromycota</taxon>
        <taxon>Glomeromycotina</taxon>
        <taxon>Glomeromycetes</taxon>
        <taxon>Diversisporales</taxon>
        <taxon>Gigasporaceae</taxon>
        <taxon>Cetraspora</taxon>
    </lineage>
</organism>